<dbReference type="PANTHER" id="PTHR24567:SF75">
    <property type="entry name" value="FUMARATE AND NITRATE REDUCTION REGULATORY PROTEIN"/>
    <property type="match status" value="1"/>
</dbReference>
<dbReference type="PROSITE" id="PS51063">
    <property type="entry name" value="HTH_CRP_2"/>
    <property type="match status" value="1"/>
</dbReference>
<dbReference type="InterPro" id="IPR018335">
    <property type="entry name" value="Tscrpt_reg_HTH_Crp-type_CS"/>
</dbReference>
<dbReference type="GO" id="GO:0003677">
    <property type="term" value="F:DNA binding"/>
    <property type="evidence" value="ECO:0007669"/>
    <property type="project" value="UniProtKB-KW"/>
</dbReference>
<evidence type="ECO:0000256" key="3">
    <source>
        <dbReference type="ARBA" id="ARBA00023163"/>
    </source>
</evidence>
<dbReference type="PRINTS" id="PR00034">
    <property type="entry name" value="HTHCRP"/>
</dbReference>
<evidence type="ECO:0000313" key="6">
    <source>
        <dbReference type="EMBL" id="SFM63519.1"/>
    </source>
</evidence>
<dbReference type="STRING" id="195064.SAMN05421721_11649"/>
<dbReference type="SMART" id="SM00419">
    <property type="entry name" value="HTH_CRP"/>
    <property type="match status" value="1"/>
</dbReference>
<feature type="domain" description="HTH crp-type" evidence="5">
    <location>
        <begin position="154"/>
        <end position="227"/>
    </location>
</feature>
<dbReference type="SMART" id="SM00100">
    <property type="entry name" value="cNMP"/>
    <property type="match status" value="1"/>
</dbReference>
<dbReference type="SUPFAM" id="SSF46785">
    <property type="entry name" value="Winged helix' DNA-binding domain"/>
    <property type="match status" value="1"/>
</dbReference>
<dbReference type="Proteomes" id="UP000199556">
    <property type="component" value="Unassembled WGS sequence"/>
</dbReference>
<dbReference type="NCBIfam" id="NF008365">
    <property type="entry name" value="PRK11161.1"/>
    <property type="match status" value="1"/>
</dbReference>
<dbReference type="GO" id="GO:0005829">
    <property type="term" value="C:cytosol"/>
    <property type="evidence" value="ECO:0007669"/>
    <property type="project" value="TreeGrafter"/>
</dbReference>
<dbReference type="CDD" id="cd00092">
    <property type="entry name" value="HTH_CRP"/>
    <property type="match status" value="1"/>
</dbReference>
<dbReference type="InterPro" id="IPR012318">
    <property type="entry name" value="HTH_CRP"/>
</dbReference>
<dbReference type="FunFam" id="1.10.10.10:FF:000028">
    <property type="entry name" value="Fumarate/nitrate reduction transcriptional regulator Fnr"/>
    <property type="match status" value="1"/>
</dbReference>
<dbReference type="GO" id="GO:0003700">
    <property type="term" value="F:DNA-binding transcription factor activity"/>
    <property type="evidence" value="ECO:0007669"/>
    <property type="project" value="InterPro"/>
</dbReference>
<dbReference type="CDD" id="cd00038">
    <property type="entry name" value="CAP_ED"/>
    <property type="match status" value="1"/>
</dbReference>
<keyword evidence="7" id="KW-1185">Reference proteome</keyword>
<accession>A0A1I4SGC7</accession>
<dbReference type="InterPro" id="IPR036390">
    <property type="entry name" value="WH_DNA-bd_sf"/>
</dbReference>
<evidence type="ECO:0000313" key="7">
    <source>
        <dbReference type="Proteomes" id="UP000199556"/>
    </source>
</evidence>
<organism evidence="6 7">
    <name type="scientific">Ectothiorhodospira mobilis</name>
    <dbReference type="NCBI Taxonomy" id="195064"/>
    <lineage>
        <taxon>Bacteria</taxon>
        <taxon>Pseudomonadati</taxon>
        <taxon>Pseudomonadota</taxon>
        <taxon>Gammaproteobacteria</taxon>
        <taxon>Chromatiales</taxon>
        <taxon>Ectothiorhodospiraceae</taxon>
        <taxon>Ectothiorhodospira</taxon>
    </lineage>
</organism>
<dbReference type="PROSITE" id="PS00042">
    <property type="entry name" value="HTH_CRP_1"/>
    <property type="match status" value="1"/>
</dbReference>
<dbReference type="EMBL" id="FOUO01000016">
    <property type="protein sequence ID" value="SFM63519.1"/>
    <property type="molecule type" value="Genomic_DNA"/>
</dbReference>
<dbReference type="PANTHER" id="PTHR24567">
    <property type="entry name" value="CRP FAMILY TRANSCRIPTIONAL REGULATORY PROTEIN"/>
    <property type="match status" value="1"/>
</dbReference>
<proteinExistence type="predicted"/>
<dbReference type="Gene3D" id="2.60.120.10">
    <property type="entry name" value="Jelly Rolls"/>
    <property type="match status" value="1"/>
</dbReference>
<protein>
    <submittedName>
        <fullName evidence="6">CRP/FNR family transcriptional regulator, anaerobic regulatory protein</fullName>
    </submittedName>
</protein>
<sequence length="252" mass="28100">MKIKDLKVACKACSLRELCLPVGVSVEDLEQLDGIIIRKRPVHRGDRLYEAGHPMHSLYAVRSGSVKTFVLTDDGQEQITSFHLPGELLGLDAIGDGVHPCTALALETCSICEIPFEQLEALASRSPELQHQLLRIMSRELQSDEHLVTLLGRRGSDARVAAFLLNLSDRLGRRGFSRHEFHLTMSRNDIGNYLGLAVETVSRMFSRFQQEGLIRVQRKLVTLLDPDGLRRVAGMEMRTEQPPRPEASAGPV</sequence>
<evidence type="ECO:0000259" key="5">
    <source>
        <dbReference type="PROSITE" id="PS51063"/>
    </source>
</evidence>
<dbReference type="InterPro" id="IPR018490">
    <property type="entry name" value="cNMP-bd_dom_sf"/>
</dbReference>
<gene>
    <name evidence="6" type="ORF">SAMN05421721_11649</name>
</gene>
<dbReference type="Pfam" id="PF13545">
    <property type="entry name" value="HTH_Crp_2"/>
    <property type="match status" value="1"/>
</dbReference>
<dbReference type="InterPro" id="IPR036388">
    <property type="entry name" value="WH-like_DNA-bd_sf"/>
</dbReference>
<keyword evidence="1" id="KW-0805">Transcription regulation</keyword>
<dbReference type="Gene3D" id="1.10.10.10">
    <property type="entry name" value="Winged helix-like DNA-binding domain superfamily/Winged helix DNA-binding domain"/>
    <property type="match status" value="1"/>
</dbReference>
<evidence type="ECO:0000259" key="4">
    <source>
        <dbReference type="PROSITE" id="PS50042"/>
    </source>
</evidence>
<reference evidence="6 7" key="1">
    <citation type="submission" date="2016-10" db="EMBL/GenBank/DDBJ databases">
        <authorList>
            <person name="de Groot N.N."/>
        </authorList>
    </citation>
    <scope>NUCLEOTIDE SEQUENCE [LARGE SCALE GENOMIC DNA]</scope>
    <source>
        <strain evidence="6 7">DSM 4180</strain>
    </source>
</reference>
<evidence type="ECO:0000256" key="1">
    <source>
        <dbReference type="ARBA" id="ARBA00023015"/>
    </source>
</evidence>
<dbReference type="SUPFAM" id="SSF51206">
    <property type="entry name" value="cAMP-binding domain-like"/>
    <property type="match status" value="1"/>
</dbReference>
<dbReference type="Pfam" id="PF00027">
    <property type="entry name" value="cNMP_binding"/>
    <property type="match status" value="1"/>
</dbReference>
<name>A0A1I4SGC7_ECTMO</name>
<dbReference type="AlphaFoldDB" id="A0A1I4SGC7"/>
<dbReference type="InterPro" id="IPR014710">
    <property type="entry name" value="RmlC-like_jellyroll"/>
</dbReference>
<feature type="domain" description="Cyclic nucleotide-binding" evidence="4">
    <location>
        <begin position="45"/>
        <end position="94"/>
    </location>
</feature>
<evidence type="ECO:0000256" key="2">
    <source>
        <dbReference type="ARBA" id="ARBA00023125"/>
    </source>
</evidence>
<dbReference type="PROSITE" id="PS50042">
    <property type="entry name" value="CNMP_BINDING_3"/>
    <property type="match status" value="1"/>
</dbReference>
<keyword evidence="2" id="KW-0238">DNA-binding</keyword>
<keyword evidence="3" id="KW-0804">Transcription</keyword>
<dbReference type="InterPro" id="IPR050397">
    <property type="entry name" value="Env_Response_Regulators"/>
</dbReference>
<dbReference type="InterPro" id="IPR000595">
    <property type="entry name" value="cNMP-bd_dom"/>
</dbReference>